<organism evidence="1 2">
    <name type="scientific">Ruminiclostridium sufflavum DSM 19573</name>
    <dbReference type="NCBI Taxonomy" id="1121337"/>
    <lineage>
        <taxon>Bacteria</taxon>
        <taxon>Bacillati</taxon>
        <taxon>Bacillota</taxon>
        <taxon>Clostridia</taxon>
        <taxon>Eubacteriales</taxon>
        <taxon>Oscillospiraceae</taxon>
        <taxon>Ruminiclostridium</taxon>
    </lineage>
</organism>
<proteinExistence type="predicted"/>
<sequence>MARVTDSLVKVDEIIKNALNCDHIQSMAIEYFTKKELIELSEQAKKQGLLITLRAEHSNVHQGVLVNVVKKQFADQFLEYL</sequence>
<comment type="caution">
    <text evidence="1">The sequence shown here is derived from an EMBL/GenBank/DDBJ whole genome shotgun (WGS) entry which is preliminary data.</text>
</comment>
<evidence type="ECO:0000313" key="2">
    <source>
        <dbReference type="Proteomes" id="UP000248132"/>
    </source>
</evidence>
<dbReference type="AlphaFoldDB" id="A0A318XHD0"/>
<dbReference type="RefSeq" id="WP_110463649.1">
    <property type="nucleotide sequence ID" value="NZ_QKMR01000037.1"/>
</dbReference>
<dbReference type="EMBL" id="QKMR01000037">
    <property type="protein sequence ID" value="PYG84271.1"/>
    <property type="molecule type" value="Genomic_DNA"/>
</dbReference>
<name>A0A318XHD0_9FIRM</name>
<reference evidence="1 2" key="1">
    <citation type="submission" date="2018-06" db="EMBL/GenBank/DDBJ databases">
        <title>Genomic Encyclopedia of Type Strains, Phase I: the one thousand microbial genomes (KMG-I) project.</title>
        <authorList>
            <person name="Kyrpides N."/>
        </authorList>
    </citation>
    <scope>NUCLEOTIDE SEQUENCE [LARGE SCALE GENOMIC DNA]</scope>
    <source>
        <strain evidence="1 2">DSM 19573</strain>
    </source>
</reference>
<accession>A0A318XHD0</accession>
<protein>
    <submittedName>
        <fullName evidence="1">Uncharacterized protein</fullName>
    </submittedName>
</protein>
<keyword evidence="2" id="KW-1185">Reference proteome</keyword>
<evidence type="ECO:0000313" key="1">
    <source>
        <dbReference type="EMBL" id="PYG84271.1"/>
    </source>
</evidence>
<dbReference type="OrthoDB" id="1957409at2"/>
<dbReference type="Proteomes" id="UP000248132">
    <property type="component" value="Unassembled WGS sequence"/>
</dbReference>
<gene>
    <name evidence="1" type="ORF">LY28_03723</name>
</gene>